<name>A0A2U3E4Z9_PURLI</name>
<feature type="region of interest" description="Disordered" evidence="1">
    <location>
        <begin position="104"/>
        <end position="127"/>
    </location>
</feature>
<organism evidence="2 3">
    <name type="scientific">Purpureocillium lilacinum</name>
    <name type="common">Paecilomyces lilacinus</name>
    <dbReference type="NCBI Taxonomy" id="33203"/>
    <lineage>
        <taxon>Eukaryota</taxon>
        <taxon>Fungi</taxon>
        <taxon>Dikarya</taxon>
        <taxon>Ascomycota</taxon>
        <taxon>Pezizomycotina</taxon>
        <taxon>Sordariomycetes</taxon>
        <taxon>Hypocreomycetidae</taxon>
        <taxon>Hypocreales</taxon>
        <taxon>Ophiocordycipitaceae</taxon>
        <taxon>Purpureocillium</taxon>
    </lineage>
</organism>
<comment type="caution">
    <text evidence="2">The sequence shown here is derived from an EMBL/GenBank/DDBJ whole genome shotgun (WGS) entry which is preliminary data.</text>
</comment>
<evidence type="ECO:0000313" key="3">
    <source>
        <dbReference type="Proteomes" id="UP000245956"/>
    </source>
</evidence>
<dbReference type="EMBL" id="LCWV01000011">
    <property type="protein sequence ID" value="PWI69567.1"/>
    <property type="molecule type" value="Genomic_DNA"/>
</dbReference>
<feature type="region of interest" description="Disordered" evidence="1">
    <location>
        <begin position="142"/>
        <end position="182"/>
    </location>
</feature>
<feature type="region of interest" description="Disordered" evidence="1">
    <location>
        <begin position="409"/>
        <end position="436"/>
    </location>
</feature>
<feature type="compositionally biased region" description="Basic residues" evidence="1">
    <location>
        <begin position="163"/>
        <end position="172"/>
    </location>
</feature>
<feature type="compositionally biased region" description="Low complexity" evidence="1">
    <location>
        <begin position="147"/>
        <end position="162"/>
    </location>
</feature>
<gene>
    <name evidence="2" type="ORF">PCL_00479</name>
</gene>
<feature type="region of interest" description="Disordered" evidence="1">
    <location>
        <begin position="31"/>
        <end position="68"/>
    </location>
</feature>
<feature type="compositionally biased region" description="Polar residues" evidence="1">
    <location>
        <begin position="264"/>
        <end position="274"/>
    </location>
</feature>
<feature type="compositionally biased region" description="Gly residues" evidence="1">
    <location>
        <begin position="52"/>
        <end position="63"/>
    </location>
</feature>
<proteinExistence type="predicted"/>
<feature type="region of interest" description="Disordered" evidence="1">
    <location>
        <begin position="264"/>
        <end position="294"/>
    </location>
</feature>
<dbReference type="AlphaFoldDB" id="A0A2U3E4Z9"/>
<feature type="compositionally biased region" description="Basic and acidic residues" evidence="1">
    <location>
        <begin position="31"/>
        <end position="41"/>
    </location>
</feature>
<evidence type="ECO:0000256" key="1">
    <source>
        <dbReference type="SAM" id="MobiDB-lite"/>
    </source>
</evidence>
<evidence type="ECO:0000313" key="2">
    <source>
        <dbReference type="EMBL" id="PWI69567.1"/>
    </source>
</evidence>
<protein>
    <submittedName>
        <fullName evidence="2">Uncharacterized protein</fullName>
    </submittedName>
</protein>
<dbReference type="Proteomes" id="UP000245956">
    <property type="component" value="Unassembled WGS sequence"/>
</dbReference>
<accession>A0A2U3E4Z9</accession>
<sequence>MGESNLTTGWERLLDWGIELGKRGRRVMDGMGARKEGDGRPAGDGWASQLATGGGSGGNGGWGSRYPRVLPSSTAAQRGAVARGHEALGPTRTARYLLVPTGTTTARRERLWPGRASQPGSLHGSRPSMDARATLVLAPAPAPAPAMPCTSTASASQAAPGAQRRRPARPAAKRPVASGQLASPSCKIGWSAVFFSNRTAPEVLLHCLAPPPRPPPTNSDADGRVTGPRRCRSVSFSLFPRPLMNGPCCLTGCEGEIRVEEEAVQSSHQGSIITGGTRGGENKAGHHRQPRHSLSSFLRGMPSRITQGTRALDRRVRNAASGPATTRVPDTGGTARRHRRWVPGILLRGGALWLSGIPGLQGMTGWSVVGATGEQGAWPGQAMCPSRTIVECETPRRPGPCLAGEGLAPSPARGIHPKPPSITSPTSLRTRARPPPAAARGLPLLASAVPAVAPLMAAPRKRREPASGLRMLTRRTGNGLVRAVGARRRTFTPSSARRRKWPVVLIISLVDLVAPGIDQELSYASKQASKLLSAQQRVRHRDLPVRERAQTKRGTDPCASDDSIHAGSARGVVAVRSRSHRICKVEVAPTAVPGALDQASSNRGNAEDHSDQGAMYEPLAWEAPELRRSMRQPVPRRLSHLAALEYLPRHVMIIRAASGRALRSRMEGLEERCVPIPGDIRVVDEVEPAVDVATKYQLSVQEAADDEAATVAPVRRRPITRIFATVEVDVSWFRLAQ</sequence>
<reference evidence="2 3" key="1">
    <citation type="journal article" date="2016" name="Front. Microbiol.">
        <title>Genome and transcriptome sequences reveal the specific parasitism of the nematophagous Purpureocillium lilacinum 36-1.</title>
        <authorList>
            <person name="Xie J."/>
            <person name="Li S."/>
            <person name="Mo C."/>
            <person name="Xiao X."/>
            <person name="Peng D."/>
            <person name="Wang G."/>
            <person name="Xiao Y."/>
        </authorList>
    </citation>
    <scope>NUCLEOTIDE SEQUENCE [LARGE SCALE GENOMIC DNA]</scope>
    <source>
        <strain evidence="2 3">36-1</strain>
    </source>
</reference>